<dbReference type="Gene3D" id="3.40.50.720">
    <property type="entry name" value="NAD(P)-binding Rossmann-like Domain"/>
    <property type="match status" value="1"/>
</dbReference>
<comment type="similarity">
    <text evidence="1 3">Belongs to the short-chain dehydrogenases/reductases (SDR) family.</text>
</comment>
<evidence type="ECO:0000256" key="2">
    <source>
        <dbReference type="ARBA" id="ARBA00023002"/>
    </source>
</evidence>
<keyword evidence="6" id="KW-1185">Reference proteome</keyword>
<dbReference type="Pfam" id="PF00106">
    <property type="entry name" value="adh_short"/>
    <property type="match status" value="1"/>
</dbReference>
<dbReference type="InterPro" id="IPR036291">
    <property type="entry name" value="NAD(P)-bd_dom_sf"/>
</dbReference>
<keyword evidence="2" id="KW-0560">Oxidoreductase</keyword>
<dbReference type="Proteomes" id="UP000736373">
    <property type="component" value="Unassembled WGS sequence"/>
</dbReference>
<dbReference type="PRINTS" id="PR00081">
    <property type="entry name" value="GDHRDH"/>
</dbReference>
<dbReference type="CDD" id="cd05374">
    <property type="entry name" value="17beta-HSD-like_SDR_c"/>
    <property type="match status" value="1"/>
</dbReference>
<evidence type="ECO:0000256" key="4">
    <source>
        <dbReference type="SAM" id="MobiDB-lite"/>
    </source>
</evidence>
<reference evidence="5 6" key="1">
    <citation type="submission" date="2019-09" db="EMBL/GenBank/DDBJ databases">
        <title>Paraburkholderia podalyriae sp. nov., A South African Podalyria-associated rhizobium.</title>
        <authorList>
            <person name="Mavima L."/>
            <person name="Beukes C.W."/>
            <person name="Palmer M."/>
            <person name="De Meyer S.E."/>
            <person name="James E.K."/>
            <person name="Maluk M."/>
            <person name="Avontuur J.R."/>
            <person name="Chan W.Y."/>
            <person name="Venter S.N."/>
            <person name="Steenkamp E.T."/>
        </authorList>
    </citation>
    <scope>NUCLEOTIDE SEQUENCE [LARGE SCALE GENOMIC DNA]</scope>
    <source>
        <strain evidence="5 6">WC7.3b</strain>
    </source>
</reference>
<dbReference type="InterPro" id="IPR051911">
    <property type="entry name" value="SDR_oxidoreductase"/>
</dbReference>
<feature type="region of interest" description="Disordered" evidence="4">
    <location>
        <begin position="1"/>
        <end position="23"/>
    </location>
</feature>
<dbReference type="PROSITE" id="PS00061">
    <property type="entry name" value="ADH_SHORT"/>
    <property type="match status" value="1"/>
</dbReference>
<dbReference type="SUPFAM" id="SSF51735">
    <property type="entry name" value="NAD(P)-binding Rossmann-fold domains"/>
    <property type="match status" value="1"/>
</dbReference>
<evidence type="ECO:0000313" key="6">
    <source>
        <dbReference type="Proteomes" id="UP000736373"/>
    </source>
</evidence>
<sequence>MSARSPGNAFRRPHEAADGLQPISESQERLMTRTVLITGAASGFGENLVHKFAEKGWNVTATMRDIDKAPVSFAKLSNVHVTRLDVRDEASILEALASSEQRFGALDVLVNAAAKVLGGTLEEHTIDQVRDQFETNVFGTLAVTRAVLPGMRARGSGHILNFSSAAGVIAMPLIPAYAASKFAIEGYSESLAFDLAHLGVMVTIVEPGYFETELGSKAEAPAQRIEAYAPAAELRGAIFDYTPGNLDGASEAIVSIAGSKHAPVRLYVGHGLDSVRKRYQEHLDAWKQNESITRSTL</sequence>
<comment type="caution">
    <text evidence="5">The sequence shown here is derived from an EMBL/GenBank/DDBJ whole genome shotgun (WGS) entry which is preliminary data.</text>
</comment>
<evidence type="ECO:0000256" key="1">
    <source>
        <dbReference type="ARBA" id="ARBA00006484"/>
    </source>
</evidence>
<dbReference type="InterPro" id="IPR020904">
    <property type="entry name" value="Sc_DH/Rdtase_CS"/>
</dbReference>
<dbReference type="InterPro" id="IPR002347">
    <property type="entry name" value="SDR_fam"/>
</dbReference>
<protein>
    <submittedName>
        <fullName evidence="5">SDR family oxidoreductase</fullName>
    </submittedName>
</protein>
<dbReference type="PANTHER" id="PTHR43976">
    <property type="entry name" value="SHORT CHAIN DEHYDROGENASE"/>
    <property type="match status" value="1"/>
</dbReference>
<dbReference type="PRINTS" id="PR00080">
    <property type="entry name" value="SDRFAMILY"/>
</dbReference>
<gene>
    <name evidence="5" type="ORF">F6X42_05050</name>
</gene>
<evidence type="ECO:0000256" key="3">
    <source>
        <dbReference type="RuleBase" id="RU000363"/>
    </source>
</evidence>
<dbReference type="EMBL" id="VZQQ01000003">
    <property type="protein sequence ID" value="MBC8746018.1"/>
    <property type="molecule type" value="Genomic_DNA"/>
</dbReference>
<accession>A0ABR7PJP6</accession>
<proteinExistence type="inferred from homology"/>
<evidence type="ECO:0000313" key="5">
    <source>
        <dbReference type="EMBL" id="MBC8746018.1"/>
    </source>
</evidence>
<dbReference type="PANTHER" id="PTHR43976:SF16">
    <property type="entry name" value="SHORT-CHAIN DEHYDROGENASE_REDUCTASE FAMILY PROTEIN"/>
    <property type="match status" value="1"/>
</dbReference>
<name>A0ABR7PJP6_9BURK</name>
<organism evidence="5 6">
    <name type="scientific">Paraburkholderia podalyriae</name>
    <dbReference type="NCBI Taxonomy" id="1938811"/>
    <lineage>
        <taxon>Bacteria</taxon>
        <taxon>Pseudomonadati</taxon>
        <taxon>Pseudomonadota</taxon>
        <taxon>Betaproteobacteria</taxon>
        <taxon>Burkholderiales</taxon>
        <taxon>Burkholderiaceae</taxon>
        <taxon>Paraburkholderia</taxon>
    </lineage>
</organism>